<reference evidence="3" key="1">
    <citation type="journal article" date="2012" name="Science">
        <title>The Paleozoic origin of enzymatic lignin decomposition reconstructed from 31 fungal genomes.</title>
        <authorList>
            <person name="Floudas D."/>
            <person name="Binder M."/>
            <person name="Riley R."/>
            <person name="Barry K."/>
            <person name="Blanchette R.A."/>
            <person name="Henrissat B."/>
            <person name="Martinez A.T."/>
            <person name="Otillar R."/>
            <person name="Spatafora J.W."/>
            <person name="Yadav J.S."/>
            <person name="Aerts A."/>
            <person name="Benoit I."/>
            <person name="Boyd A."/>
            <person name="Carlson A."/>
            <person name="Copeland A."/>
            <person name="Coutinho P.M."/>
            <person name="de Vries R.P."/>
            <person name="Ferreira P."/>
            <person name="Findley K."/>
            <person name="Foster B."/>
            <person name="Gaskell J."/>
            <person name="Glotzer D."/>
            <person name="Gorecki P."/>
            <person name="Heitman J."/>
            <person name="Hesse C."/>
            <person name="Hori C."/>
            <person name="Igarashi K."/>
            <person name="Jurgens J.A."/>
            <person name="Kallen N."/>
            <person name="Kersten P."/>
            <person name="Kohler A."/>
            <person name="Kuees U."/>
            <person name="Kumar T.K.A."/>
            <person name="Kuo A."/>
            <person name="LaButti K."/>
            <person name="Larrondo L.F."/>
            <person name="Lindquist E."/>
            <person name="Ling A."/>
            <person name="Lombard V."/>
            <person name="Lucas S."/>
            <person name="Lundell T."/>
            <person name="Martin R."/>
            <person name="McLaughlin D.J."/>
            <person name="Morgenstern I."/>
            <person name="Morin E."/>
            <person name="Murat C."/>
            <person name="Nagy L.G."/>
            <person name="Nolan M."/>
            <person name="Ohm R.A."/>
            <person name="Patyshakuliyeva A."/>
            <person name="Rokas A."/>
            <person name="Ruiz-Duenas F.J."/>
            <person name="Sabat G."/>
            <person name="Salamov A."/>
            <person name="Samejima M."/>
            <person name="Schmutz J."/>
            <person name="Slot J.C."/>
            <person name="St John F."/>
            <person name="Stenlid J."/>
            <person name="Sun H."/>
            <person name="Sun S."/>
            <person name="Syed K."/>
            <person name="Tsang A."/>
            <person name="Wiebenga A."/>
            <person name="Young D."/>
            <person name="Pisabarro A."/>
            <person name="Eastwood D.C."/>
            <person name="Martin F."/>
            <person name="Cullen D."/>
            <person name="Grigoriev I.V."/>
            <person name="Hibbett D.S."/>
        </authorList>
    </citation>
    <scope>NUCLEOTIDE SEQUENCE [LARGE SCALE GENOMIC DNA]</scope>
    <source>
        <strain evidence="3">HHB-11173 SS5</strain>
    </source>
</reference>
<dbReference type="AlphaFoldDB" id="R7S583"/>
<proteinExistence type="inferred from homology"/>
<dbReference type="SUPFAM" id="SSF53254">
    <property type="entry name" value="Phosphoglycerate mutase-like"/>
    <property type="match status" value="1"/>
</dbReference>
<protein>
    <submittedName>
        <fullName evidence="2">Phosphoglycerate mutase-like protein</fullName>
    </submittedName>
</protein>
<accession>R7S583</accession>
<dbReference type="KEGG" id="psq:PUNSTDRAFT_74980"/>
<dbReference type="EMBL" id="JH687551">
    <property type="protein sequence ID" value="EIN05099.1"/>
    <property type="molecule type" value="Genomic_DNA"/>
</dbReference>
<sequence>MSQVNLRVAAQVNGTTGVYNSSVTPSSLPWNTYNYCNAPHVKVAHYSEPKTGDAELVYMNVMFRHHKARPSRTPDNLYPNENVLNPFSGWDCSDFIQLNYASGTAVVFHETVIPADHPFLSQIWNGTCDAGQFTAGGLADAVKHGQDFWSVYSHKLGFLKTVNQKDMYIRTSTEDRTQQVASGLLFGMDPNIVKSSKKWPLRTQPSNIDSLVPSYSCPAADAIRDAYQSVPAWTDHLVANQDLADRLGNMLGTANMSAWTSWYDHYFDTFTSRTCHGHSLPCNTSGACVSQTDADRVYALGDLEYNYIWNAAENATTYNQLTFGVMFSELAANFRSFKSGSETYKSRLYVGHDGSMIRLASGLGLGKLAPLRWPALGSEIVMEVWKTSADGLRVRVMHEGTPVSSLTWVPLDDFINLLEAQVPSNIFGICNA</sequence>
<keyword evidence="3" id="KW-1185">Reference proteome</keyword>
<dbReference type="Gene3D" id="3.40.50.1240">
    <property type="entry name" value="Phosphoglycerate mutase-like"/>
    <property type="match status" value="1"/>
</dbReference>
<gene>
    <name evidence="2" type="ORF">PUNSTDRAFT_74980</name>
</gene>
<comment type="similarity">
    <text evidence="1">Belongs to the histidine acid phosphatase family.</text>
</comment>
<dbReference type="Pfam" id="PF00328">
    <property type="entry name" value="His_Phos_2"/>
    <property type="match status" value="1"/>
</dbReference>
<dbReference type="InterPro" id="IPR029033">
    <property type="entry name" value="His_PPase_superfam"/>
</dbReference>
<evidence type="ECO:0000313" key="3">
    <source>
        <dbReference type="Proteomes" id="UP000054196"/>
    </source>
</evidence>
<dbReference type="GO" id="GO:0016791">
    <property type="term" value="F:phosphatase activity"/>
    <property type="evidence" value="ECO:0007669"/>
    <property type="project" value="TreeGrafter"/>
</dbReference>
<dbReference type="eggNOG" id="KOG3720">
    <property type="taxonomic scope" value="Eukaryota"/>
</dbReference>
<evidence type="ECO:0000313" key="2">
    <source>
        <dbReference type="EMBL" id="EIN05099.1"/>
    </source>
</evidence>
<dbReference type="OMA" id="YIWNAAE"/>
<dbReference type="InterPro" id="IPR050645">
    <property type="entry name" value="Histidine_acid_phosphatase"/>
</dbReference>
<dbReference type="PANTHER" id="PTHR11567">
    <property type="entry name" value="ACID PHOSPHATASE-RELATED"/>
    <property type="match status" value="1"/>
</dbReference>
<dbReference type="GeneID" id="18885541"/>
<dbReference type="OrthoDB" id="10262962at2759"/>
<dbReference type="RefSeq" id="XP_007387502.1">
    <property type="nucleotide sequence ID" value="XM_007387440.1"/>
</dbReference>
<dbReference type="InterPro" id="IPR000560">
    <property type="entry name" value="His_Pase_clade-2"/>
</dbReference>
<name>R7S583_PUNST</name>
<dbReference type="PANTHER" id="PTHR11567:SF195">
    <property type="entry name" value="ACID PHOSPHATASE, PUTATIVE (AFU_ORTHOLOGUE AFUA_3G14570)-RELATED"/>
    <property type="match status" value="1"/>
</dbReference>
<dbReference type="HOGENOM" id="CLU_030126_0_0_1"/>
<dbReference type="Proteomes" id="UP000054196">
    <property type="component" value="Unassembled WGS sequence"/>
</dbReference>
<organism evidence="2 3">
    <name type="scientific">Punctularia strigosozonata (strain HHB-11173)</name>
    <name type="common">White-rot fungus</name>
    <dbReference type="NCBI Taxonomy" id="741275"/>
    <lineage>
        <taxon>Eukaryota</taxon>
        <taxon>Fungi</taxon>
        <taxon>Dikarya</taxon>
        <taxon>Basidiomycota</taxon>
        <taxon>Agaricomycotina</taxon>
        <taxon>Agaricomycetes</taxon>
        <taxon>Corticiales</taxon>
        <taxon>Punctulariaceae</taxon>
        <taxon>Punctularia</taxon>
    </lineage>
</organism>
<evidence type="ECO:0000256" key="1">
    <source>
        <dbReference type="ARBA" id="ARBA00005375"/>
    </source>
</evidence>